<evidence type="ECO:0000256" key="3">
    <source>
        <dbReference type="ARBA" id="ARBA00022454"/>
    </source>
</evidence>
<dbReference type="Proteomes" id="UP000031668">
    <property type="component" value="Unassembled WGS sequence"/>
</dbReference>
<reference evidence="10 11" key="1">
    <citation type="journal article" date="2014" name="Genome Biol. Evol.">
        <title>The genome of the myxosporean Thelohanellus kitauei shows adaptations to nutrient acquisition within its fish host.</title>
        <authorList>
            <person name="Yang Y."/>
            <person name="Xiong J."/>
            <person name="Zhou Z."/>
            <person name="Huo F."/>
            <person name="Miao W."/>
            <person name="Ran C."/>
            <person name="Liu Y."/>
            <person name="Zhang J."/>
            <person name="Feng J."/>
            <person name="Wang M."/>
            <person name="Wang M."/>
            <person name="Wang L."/>
            <person name="Yao B."/>
        </authorList>
    </citation>
    <scope>NUCLEOTIDE SEQUENCE [LARGE SCALE GENOMIC DNA]</scope>
    <source>
        <strain evidence="10">Wuqing</strain>
    </source>
</reference>
<dbReference type="InterPro" id="IPR046341">
    <property type="entry name" value="SET_dom_sf"/>
</dbReference>
<evidence type="ECO:0000256" key="7">
    <source>
        <dbReference type="ARBA" id="ARBA00023242"/>
    </source>
</evidence>
<dbReference type="SMART" id="SM00317">
    <property type="entry name" value="SET"/>
    <property type="match status" value="1"/>
</dbReference>
<feature type="domain" description="SET" evidence="8">
    <location>
        <begin position="1"/>
        <end position="60"/>
    </location>
</feature>
<dbReference type="Gene3D" id="1.10.1740.100">
    <property type="entry name" value="Set2, Rpb1 interacting domain"/>
    <property type="match status" value="1"/>
</dbReference>
<evidence type="ECO:0000256" key="1">
    <source>
        <dbReference type="ARBA" id="ARBA00004123"/>
    </source>
</evidence>
<dbReference type="PANTHER" id="PTHR22884">
    <property type="entry name" value="SET DOMAIN PROTEINS"/>
    <property type="match status" value="1"/>
</dbReference>
<sequence>MIPNFLYIDATEVGGVSRFINHSCAPNLSCHKWSVDGFTRVGLFALIDIPAGTELTFDYKFERFGEPIKCLCNAPNCVGFLGKVSNRSISRPTPATPESVESRDDETIKVSENTKVHNPVTFVRYMYQLKDWSRRFKVIHYLKAACSKSFLGDLIDNRVCDVIFEWMNSLSLHVHHVSLHKKLLEIFNYLPLTSQLFLPIDKLTELLNNWMSACASRKIKGSEQHAIELGRSCRVVLDMLSDLPNIPESENVSNVCPINSNRLTNNSKKVRCEKSKHSDQKSEKINNLAELKSKLAFFVYLQLKSYVKSGIAGSKIKNLTDFQAISTKITSLILEKLKKRQRWNFDEASKAKASKYIEKYFGVMDNSDRD</sequence>
<evidence type="ECO:0000259" key="9">
    <source>
        <dbReference type="PROSITE" id="PS50868"/>
    </source>
</evidence>
<keyword evidence="5 10" id="KW-0808">Transferase</keyword>
<dbReference type="OrthoDB" id="422362at2759"/>
<dbReference type="InterPro" id="IPR050777">
    <property type="entry name" value="SET2_Histone-Lys_MeTrsfase"/>
</dbReference>
<proteinExistence type="predicted"/>
<comment type="caution">
    <text evidence="10">The sequence shown here is derived from an EMBL/GenBank/DDBJ whole genome shotgun (WGS) entry which is preliminary data.</text>
</comment>
<feature type="domain" description="Post-SET" evidence="9">
    <location>
        <begin position="66"/>
        <end position="82"/>
    </location>
</feature>
<dbReference type="PROSITE" id="PS50280">
    <property type="entry name" value="SET"/>
    <property type="match status" value="1"/>
</dbReference>
<dbReference type="InterPro" id="IPR001214">
    <property type="entry name" value="SET_dom"/>
</dbReference>
<evidence type="ECO:0000256" key="5">
    <source>
        <dbReference type="ARBA" id="ARBA00022679"/>
    </source>
</evidence>
<keyword evidence="4 10" id="KW-0489">Methyltransferase</keyword>
<dbReference type="GO" id="GO:0032259">
    <property type="term" value="P:methylation"/>
    <property type="evidence" value="ECO:0007669"/>
    <property type="project" value="UniProtKB-KW"/>
</dbReference>
<evidence type="ECO:0000313" key="11">
    <source>
        <dbReference type="Proteomes" id="UP000031668"/>
    </source>
</evidence>
<gene>
    <name evidence="10" type="ORF">RF11_01612</name>
</gene>
<protein>
    <submittedName>
        <fullName evidence="10">Histone-lysine N-methyltransferase SETD2</fullName>
    </submittedName>
</protein>
<organism evidence="10 11">
    <name type="scientific">Thelohanellus kitauei</name>
    <name type="common">Myxosporean</name>
    <dbReference type="NCBI Taxonomy" id="669202"/>
    <lineage>
        <taxon>Eukaryota</taxon>
        <taxon>Metazoa</taxon>
        <taxon>Cnidaria</taxon>
        <taxon>Myxozoa</taxon>
        <taxon>Myxosporea</taxon>
        <taxon>Bivalvulida</taxon>
        <taxon>Platysporina</taxon>
        <taxon>Myxobolidae</taxon>
        <taxon>Thelohanellus</taxon>
    </lineage>
</organism>
<dbReference type="EMBL" id="JWZT01002159">
    <property type="protein sequence ID" value="KII70159.1"/>
    <property type="molecule type" value="Genomic_DNA"/>
</dbReference>
<dbReference type="GO" id="GO:0005634">
    <property type="term" value="C:nucleus"/>
    <property type="evidence" value="ECO:0007669"/>
    <property type="project" value="UniProtKB-SubCell"/>
</dbReference>
<comment type="subcellular location">
    <subcellularLocation>
        <location evidence="2">Chromosome</location>
    </subcellularLocation>
    <subcellularLocation>
        <location evidence="1">Nucleus</location>
    </subcellularLocation>
</comment>
<keyword evidence="7" id="KW-0539">Nucleus</keyword>
<evidence type="ECO:0000256" key="6">
    <source>
        <dbReference type="ARBA" id="ARBA00022691"/>
    </source>
</evidence>
<dbReference type="GO" id="GO:0005694">
    <property type="term" value="C:chromosome"/>
    <property type="evidence" value="ECO:0007669"/>
    <property type="project" value="UniProtKB-SubCell"/>
</dbReference>
<keyword evidence="3" id="KW-0158">Chromosome</keyword>
<dbReference type="InterPro" id="IPR003616">
    <property type="entry name" value="Post-SET_dom"/>
</dbReference>
<name>A0A0C2IXR8_THEKT</name>
<accession>A0A0C2IXR8</accession>
<dbReference type="InterPro" id="IPR038190">
    <property type="entry name" value="SRI_sf"/>
</dbReference>
<dbReference type="AlphaFoldDB" id="A0A0C2IXR8"/>
<dbReference type="Pfam" id="PF00856">
    <property type="entry name" value="SET"/>
    <property type="match status" value="1"/>
</dbReference>
<dbReference type="Gene3D" id="2.170.270.10">
    <property type="entry name" value="SET domain"/>
    <property type="match status" value="1"/>
</dbReference>
<dbReference type="GO" id="GO:0008168">
    <property type="term" value="F:methyltransferase activity"/>
    <property type="evidence" value="ECO:0007669"/>
    <property type="project" value="UniProtKB-KW"/>
</dbReference>
<dbReference type="SMART" id="SM00508">
    <property type="entry name" value="PostSET"/>
    <property type="match status" value="1"/>
</dbReference>
<evidence type="ECO:0000259" key="8">
    <source>
        <dbReference type="PROSITE" id="PS50280"/>
    </source>
</evidence>
<evidence type="ECO:0000256" key="2">
    <source>
        <dbReference type="ARBA" id="ARBA00004286"/>
    </source>
</evidence>
<dbReference type="PROSITE" id="PS50868">
    <property type="entry name" value="POST_SET"/>
    <property type="match status" value="1"/>
</dbReference>
<keyword evidence="6" id="KW-0949">S-adenosyl-L-methionine</keyword>
<evidence type="ECO:0000256" key="4">
    <source>
        <dbReference type="ARBA" id="ARBA00022603"/>
    </source>
</evidence>
<evidence type="ECO:0000313" key="10">
    <source>
        <dbReference type="EMBL" id="KII70159.1"/>
    </source>
</evidence>
<keyword evidence="11" id="KW-1185">Reference proteome</keyword>
<dbReference type="SUPFAM" id="SSF82199">
    <property type="entry name" value="SET domain"/>
    <property type="match status" value="1"/>
</dbReference>